<dbReference type="EMBL" id="QPJS01000001">
    <property type="protein sequence ID" value="RCX05091.1"/>
    <property type="molecule type" value="Genomic_DNA"/>
</dbReference>
<dbReference type="Proteomes" id="UP000253517">
    <property type="component" value="Unassembled WGS sequence"/>
</dbReference>
<keyword evidence="2" id="KW-1185">Reference proteome</keyword>
<name>A0A369A7H2_9FLAO</name>
<dbReference type="PIRSF" id="PIRSF035652">
    <property type="entry name" value="CHP02436"/>
    <property type="match status" value="1"/>
</dbReference>
<dbReference type="AlphaFoldDB" id="A0A369A7H2"/>
<dbReference type="PANTHER" id="PTHR38471:SF2">
    <property type="entry name" value="FOUR HELIX BUNDLE PROTEIN"/>
    <property type="match status" value="1"/>
</dbReference>
<dbReference type="SUPFAM" id="SSF158446">
    <property type="entry name" value="IVS-encoded protein-like"/>
    <property type="match status" value="1"/>
</dbReference>
<dbReference type="NCBIfam" id="TIGR02436">
    <property type="entry name" value="four helix bundle protein"/>
    <property type="match status" value="1"/>
</dbReference>
<evidence type="ECO:0000313" key="1">
    <source>
        <dbReference type="EMBL" id="RCX05091.1"/>
    </source>
</evidence>
<reference evidence="1 2" key="1">
    <citation type="submission" date="2018-07" db="EMBL/GenBank/DDBJ databases">
        <title>Genomic Encyclopedia of Type Strains, Phase IV (KMG-IV): sequencing the most valuable type-strain genomes for metagenomic binning, comparative biology and taxonomic classification.</title>
        <authorList>
            <person name="Goeker M."/>
        </authorList>
    </citation>
    <scope>NUCLEOTIDE SEQUENCE [LARGE SCALE GENOMIC DNA]</scope>
    <source>
        <strain evidence="1 2">DSM 21410</strain>
    </source>
</reference>
<protein>
    <submittedName>
        <fullName evidence="1">Four helix bundle protein</fullName>
    </submittedName>
</protein>
<organism evidence="1 2">
    <name type="scientific">Schleiferia thermophila</name>
    <dbReference type="NCBI Taxonomy" id="884107"/>
    <lineage>
        <taxon>Bacteria</taxon>
        <taxon>Pseudomonadati</taxon>
        <taxon>Bacteroidota</taxon>
        <taxon>Flavobacteriia</taxon>
        <taxon>Flavobacteriales</taxon>
        <taxon>Schleiferiaceae</taxon>
        <taxon>Schleiferia</taxon>
    </lineage>
</organism>
<dbReference type="InterPro" id="IPR036583">
    <property type="entry name" value="23S_rRNA_IVS_sf"/>
</dbReference>
<accession>A0A369A7H2</accession>
<dbReference type="PANTHER" id="PTHR38471">
    <property type="entry name" value="FOUR HELIX BUNDLE PROTEIN"/>
    <property type="match status" value="1"/>
</dbReference>
<dbReference type="Pfam" id="PF05635">
    <property type="entry name" value="23S_rRNA_IVP"/>
    <property type="match status" value="1"/>
</dbReference>
<proteinExistence type="predicted"/>
<dbReference type="Gene3D" id="1.20.1440.60">
    <property type="entry name" value="23S rRNA-intervening sequence"/>
    <property type="match status" value="1"/>
</dbReference>
<evidence type="ECO:0000313" key="2">
    <source>
        <dbReference type="Proteomes" id="UP000253517"/>
    </source>
</evidence>
<sequence>MKESVVKNKSFDFALSIIELYKILQAQKEFILSKQLLRSGTSIGANISEALAGVSKADFSNKMAIASKEARECLYWLQLLEKSNLVNFDFKPFIKDCEELIKILTSIVKTTQNSTLKIKNKSKI</sequence>
<dbReference type="InterPro" id="IPR012657">
    <property type="entry name" value="23S_rRNA-intervening_sequence"/>
</dbReference>
<comment type="caution">
    <text evidence="1">The sequence shown here is derived from an EMBL/GenBank/DDBJ whole genome shotgun (WGS) entry which is preliminary data.</text>
</comment>
<gene>
    <name evidence="1" type="ORF">DES35_101371</name>
</gene>
<dbReference type="RefSeq" id="WP_114365637.1">
    <property type="nucleotide sequence ID" value="NZ_BHZF01000001.1"/>
</dbReference>